<evidence type="ECO:0000313" key="2">
    <source>
        <dbReference type="EMBL" id="EFM50265.1"/>
    </source>
</evidence>
<name>E0DC02_9CORY</name>
<dbReference type="AlphaFoldDB" id="E0DC02"/>
<proteinExistence type="predicted"/>
<accession>E0DC02</accession>
<sequence length="70" mass="8052">MLRFSHEPLGDAELPPRARRIHTTATPPPHLGTTSACAENTFNMVQALVLFRNYLRVRGEYARNMPYLKR</sequence>
<keyword evidence="3" id="KW-1185">Reference proteome</keyword>
<evidence type="ECO:0000256" key="1">
    <source>
        <dbReference type="SAM" id="MobiDB-lite"/>
    </source>
</evidence>
<organism evidence="2 3">
    <name type="scientific">Corynebacterium matruchotii ATCC 14266</name>
    <dbReference type="NCBI Taxonomy" id="553207"/>
    <lineage>
        <taxon>Bacteria</taxon>
        <taxon>Bacillati</taxon>
        <taxon>Actinomycetota</taxon>
        <taxon>Actinomycetes</taxon>
        <taxon>Mycobacteriales</taxon>
        <taxon>Corynebacteriaceae</taxon>
        <taxon>Corynebacterium</taxon>
    </lineage>
</organism>
<feature type="region of interest" description="Disordered" evidence="1">
    <location>
        <begin position="1"/>
        <end position="33"/>
    </location>
</feature>
<dbReference type="STRING" id="553207.HMPREF0299_5847"/>
<reference evidence="2" key="1">
    <citation type="submission" date="2010-08" db="EMBL/GenBank/DDBJ databases">
        <authorList>
            <person name="Harkins D.M."/>
            <person name="Madupu R."/>
            <person name="Durkin A.S."/>
            <person name="Torralba M."/>
            <person name="Methe B."/>
            <person name="Sutton G.G."/>
            <person name="Nelson K.E."/>
        </authorList>
    </citation>
    <scope>NUCLEOTIDE SEQUENCE [LARGE SCALE GENOMIC DNA]</scope>
    <source>
        <strain evidence="2">ATCC 14266</strain>
    </source>
</reference>
<gene>
    <name evidence="2" type="ORF">HMPREF0299_5847</name>
</gene>
<dbReference type="EMBL" id="ACSH02000002">
    <property type="protein sequence ID" value="EFM50265.1"/>
    <property type="molecule type" value="Genomic_DNA"/>
</dbReference>
<protein>
    <submittedName>
        <fullName evidence="2">Uncharacterized protein</fullName>
    </submittedName>
</protein>
<evidence type="ECO:0000313" key="3">
    <source>
        <dbReference type="Proteomes" id="UP000004218"/>
    </source>
</evidence>
<dbReference type="Proteomes" id="UP000004218">
    <property type="component" value="Unassembled WGS sequence"/>
</dbReference>
<comment type="caution">
    <text evidence="2">The sequence shown here is derived from an EMBL/GenBank/DDBJ whole genome shotgun (WGS) entry which is preliminary data.</text>
</comment>